<name>K9E6U3_9BACE</name>
<dbReference type="STRING" id="742727.HMPREF9447_01300"/>
<keyword evidence="1" id="KW-0732">Signal</keyword>
<protein>
    <recommendedName>
        <fullName evidence="4">Spi protease inhibitor domain-containing protein</fullName>
    </recommendedName>
</protein>
<organism evidence="2 3">
    <name type="scientific">Bacteroides oleiciplenus YIT 12058</name>
    <dbReference type="NCBI Taxonomy" id="742727"/>
    <lineage>
        <taxon>Bacteria</taxon>
        <taxon>Pseudomonadati</taxon>
        <taxon>Bacteroidota</taxon>
        <taxon>Bacteroidia</taxon>
        <taxon>Bacteroidales</taxon>
        <taxon>Bacteroidaceae</taxon>
        <taxon>Bacteroides</taxon>
    </lineage>
</organism>
<dbReference type="OrthoDB" id="603825at2"/>
<proteinExistence type="predicted"/>
<sequence length="133" mass="15093">MKYNHFSKALLITAMFQLCLSTSMSARQHLWEVDDNEKPIPVSLSGIYPHLAYYNNEGECGTRAVVPWSGHLWMITYGPHLPVGSSDKLLVMTGVDIKQAILLFQRTKKPPFGQVLSMIYERWENLSVPVVRG</sequence>
<evidence type="ECO:0000313" key="3">
    <source>
        <dbReference type="Proteomes" id="UP000009872"/>
    </source>
</evidence>
<comment type="caution">
    <text evidence="2">The sequence shown here is derived from an EMBL/GenBank/DDBJ whole genome shotgun (WGS) entry which is preliminary data.</text>
</comment>
<evidence type="ECO:0000256" key="1">
    <source>
        <dbReference type="SAM" id="SignalP"/>
    </source>
</evidence>
<gene>
    <name evidence="2" type="ORF">HMPREF9447_01300</name>
</gene>
<keyword evidence="3" id="KW-1185">Reference proteome</keyword>
<dbReference type="HOGENOM" id="CLU_1902505_0_0_10"/>
<feature type="chain" id="PRO_5003929367" description="Spi protease inhibitor domain-containing protein" evidence="1">
    <location>
        <begin position="27"/>
        <end position="133"/>
    </location>
</feature>
<evidence type="ECO:0008006" key="4">
    <source>
        <dbReference type="Google" id="ProtNLM"/>
    </source>
</evidence>
<reference evidence="2 3" key="1">
    <citation type="submission" date="2012-09" db="EMBL/GenBank/DDBJ databases">
        <title>The Genome Sequence of Bacteroides oleiciplenus YIT 12058.</title>
        <authorList>
            <consortium name="The Broad Institute Genome Sequencing Platform"/>
            <person name="Earl A."/>
            <person name="Ward D."/>
            <person name="Feldgarden M."/>
            <person name="Gevers D."/>
            <person name="Morotomi M."/>
            <person name="Walker B."/>
            <person name="Young S.K."/>
            <person name="Zeng Q."/>
            <person name="Gargeya S."/>
            <person name="Fitzgerald M."/>
            <person name="Haas B."/>
            <person name="Abouelleil A."/>
            <person name="Alvarado L."/>
            <person name="Arachchi H.M."/>
            <person name="Berlin A.M."/>
            <person name="Chapman S.B."/>
            <person name="Goldberg J."/>
            <person name="Griggs A."/>
            <person name="Gujja S."/>
            <person name="Hansen M."/>
            <person name="Howarth C."/>
            <person name="Imamovic A."/>
            <person name="Larimer J."/>
            <person name="McCowen C."/>
            <person name="Montmayeur A."/>
            <person name="Murphy C."/>
            <person name="Neiman D."/>
            <person name="Pearson M."/>
            <person name="Priest M."/>
            <person name="Roberts A."/>
            <person name="Saif S."/>
            <person name="Shea T."/>
            <person name="Sisk P."/>
            <person name="Sykes S."/>
            <person name="Wortman J."/>
            <person name="Nusbaum C."/>
            <person name="Birren B."/>
        </authorList>
    </citation>
    <scope>NUCLEOTIDE SEQUENCE [LARGE SCALE GENOMIC DNA]</scope>
    <source>
        <strain evidence="2 3">YIT 12058</strain>
    </source>
</reference>
<dbReference type="Proteomes" id="UP000009872">
    <property type="component" value="Unassembled WGS sequence"/>
</dbReference>
<dbReference type="AlphaFoldDB" id="K9E6U3"/>
<dbReference type="eggNOG" id="COG4946">
    <property type="taxonomic scope" value="Bacteria"/>
</dbReference>
<accession>K9E6U3</accession>
<dbReference type="RefSeq" id="WP_009128870.1">
    <property type="nucleotide sequence ID" value="NZ_JH992940.1"/>
</dbReference>
<feature type="signal peptide" evidence="1">
    <location>
        <begin position="1"/>
        <end position="26"/>
    </location>
</feature>
<evidence type="ECO:0000313" key="2">
    <source>
        <dbReference type="EMBL" id="EKU91586.1"/>
    </source>
</evidence>
<dbReference type="EMBL" id="ADLF01000005">
    <property type="protein sequence ID" value="EKU91586.1"/>
    <property type="molecule type" value="Genomic_DNA"/>
</dbReference>